<organism evidence="2 3">
    <name type="scientific">Opisthorchis viverrini</name>
    <name type="common">Southeast Asian liver fluke</name>
    <dbReference type="NCBI Taxonomy" id="6198"/>
    <lineage>
        <taxon>Eukaryota</taxon>
        <taxon>Metazoa</taxon>
        <taxon>Spiralia</taxon>
        <taxon>Lophotrochozoa</taxon>
        <taxon>Platyhelminthes</taxon>
        <taxon>Trematoda</taxon>
        <taxon>Digenea</taxon>
        <taxon>Opisthorchiida</taxon>
        <taxon>Opisthorchiata</taxon>
        <taxon>Opisthorchiidae</taxon>
        <taxon>Opisthorchis</taxon>
    </lineage>
</organism>
<evidence type="ECO:0000313" key="2">
    <source>
        <dbReference type="EMBL" id="OON20502.1"/>
    </source>
</evidence>
<dbReference type="Proteomes" id="UP000243686">
    <property type="component" value="Unassembled WGS sequence"/>
</dbReference>
<accession>A0A1S8X1B3</accession>
<protein>
    <recommendedName>
        <fullName evidence="1">Ig-like domain-containing protein</fullName>
    </recommendedName>
</protein>
<proteinExistence type="predicted"/>
<dbReference type="EMBL" id="KV892602">
    <property type="protein sequence ID" value="OON20502.1"/>
    <property type="molecule type" value="Genomic_DNA"/>
</dbReference>
<reference evidence="2 3" key="1">
    <citation type="submission" date="2015-03" db="EMBL/GenBank/DDBJ databases">
        <title>Draft genome of the nematode, Opisthorchis viverrini.</title>
        <authorList>
            <person name="Mitreva M."/>
        </authorList>
    </citation>
    <scope>NUCLEOTIDE SEQUENCE [LARGE SCALE GENOMIC DNA]</scope>
    <source>
        <strain evidence="2">Khon Kaen</strain>
    </source>
</reference>
<evidence type="ECO:0000313" key="3">
    <source>
        <dbReference type="Proteomes" id="UP000243686"/>
    </source>
</evidence>
<dbReference type="PROSITE" id="PS50835">
    <property type="entry name" value="IG_LIKE"/>
    <property type="match status" value="1"/>
</dbReference>
<name>A0A1S8X1B3_OPIVI</name>
<gene>
    <name evidence="2" type="ORF">X801_03617</name>
</gene>
<sequence>MLYYINNNCKTFCFIVANQLSFIQEYSLHNERKYVKSSQNPAELSSMGIQRMDSLSHQMNEPEFMKEPKIPVSSLTPDQIHDGAENDSKNLWYPLGYVDPETRVISGSAATFKCMVNDWRLPKNTPVSIWWERRQDEHNLFRSRNASLFSVKSTDEVAIFVYDCVIMSGETVRKIQLRVLNAINITDTLDGVNTGDPVLNVGDNKQLECDLLPFGVADELHGVWRATVNGAAADLVEIDHTANRAKIRPRNPPGYYTHETSFVVNCVLLASNDNATVIRQFNRTVTVTSKRQFVSKPYTHIHTPTQPNKNKHARTHTGYPLPFGDHTELHANLHLVRISIESPQLPLIQLPMQLPM</sequence>
<dbReference type="AlphaFoldDB" id="A0A1S8X1B3"/>
<feature type="domain" description="Ig-like" evidence="1">
    <location>
        <begin position="68"/>
        <end position="176"/>
    </location>
</feature>
<keyword evidence="3" id="KW-1185">Reference proteome</keyword>
<evidence type="ECO:0000259" key="1">
    <source>
        <dbReference type="PROSITE" id="PS50835"/>
    </source>
</evidence>
<dbReference type="InterPro" id="IPR007110">
    <property type="entry name" value="Ig-like_dom"/>
</dbReference>